<feature type="domain" description="L,D-TPase catalytic" evidence="9">
    <location>
        <begin position="219"/>
        <end position="414"/>
    </location>
</feature>
<evidence type="ECO:0000256" key="1">
    <source>
        <dbReference type="ARBA" id="ARBA00004752"/>
    </source>
</evidence>
<keyword evidence="11" id="KW-1185">Reference proteome</keyword>
<feature type="signal peptide" evidence="8">
    <location>
        <begin position="1"/>
        <end position="27"/>
    </location>
</feature>
<dbReference type="SUPFAM" id="SSF141523">
    <property type="entry name" value="L,D-transpeptidase catalytic domain-like"/>
    <property type="match status" value="1"/>
</dbReference>
<dbReference type="InterPro" id="IPR005490">
    <property type="entry name" value="LD_TPept_cat_dom"/>
</dbReference>
<protein>
    <recommendedName>
        <fullName evidence="9">L,D-TPase catalytic domain-containing protein</fullName>
    </recommendedName>
</protein>
<evidence type="ECO:0000313" key="11">
    <source>
        <dbReference type="Proteomes" id="UP000016568"/>
    </source>
</evidence>
<evidence type="ECO:0000256" key="5">
    <source>
        <dbReference type="ARBA" id="ARBA00022984"/>
    </source>
</evidence>
<sequence>MDNRQISSLAIGVLGALALGSAAPAMARKEAAAPVASAAMQAAVAGMPQSAEVQSFYSRWQGPAWFSDGGHAATELAGILRRAPLDGFASGPALAGQVEQAAKTAATGSKADAAAAERILSAAWVAYVEAIRQPSRNVTYGYATLAPKAAKADEVLKAAAAAPSLRQYLTDVSAINPMYAELRDAAWKQAQASGGAGVPDRRILANLDRLRSLPAASGRFALVNVATQRLEMYENGRQVDSMKVIVGTNQYETPMIASVIYYTTFNPYWNVPDHLVRKTIVPNVLTQGQAYLKSRGYQVMSDWSANATVVPNDQVDWKAVADGRVKIRVRQLPGPQNSMGNMKFSFANGLDIYLHDTPSKALFAKDQRNLSNGCVRLEDARRFGRWLLGREPVAPSQEPEQFVQLPQGVPIYVTYLTARHVNGQIAYTPDIYGWDTRGSS</sequence>
<evidence type="ECO:0000256" key="7">
    <source>
        <dbReference type="PROSITE-ProRule" id="PRU01373"/>
    </source>
</evidence>
<feature type="active site" description="Nucleophile" evidence="7">
    <location>
        <position position="374"/>
    </location>
</feature>
<dbReference type="PANTHER" id="PTHR41533">
    <property type="entry name" value="L,D-TRANSPEPTIDASE HI_1667-RELATED"/>
    <property type="match status" value="1"/>
</dbReference>
<dbReference type="Pfam" id="PF03734">
    <property type="entry name" value="YkuD"/>
    <property type="match status" value="1"/>
</dbReference>
<name>U2ZXE4_9SPHN</name>
<proteinExistence type="inferred from homology"/>
<dbReference type="InterPro" id="IPR038063">
    <property type="entry name" value="Transpep_catalytic_dom"/>
</dbReference>
<dbReference type="GO" id="GO:0009252">
    <property type="term" value="P:peptidoglycan biosynthetic process"/>
    <property type="evidence" value="ECO:0007669"/>
    <property type="project" value="UniProtKB-UniPathway"/>
</dbReference>
<dbReference type="UniPathway" id="UPA00219"/>
<dbReference type="CDD" id="cd16913">
    <property type="entry name" value="YkuD_like"/>
    <property type="match status" value="1"/>
</dbReference>
<keyword evidence="3" id="KW-0808">Transferase</keyword>
<dbReference type="Gene3D" id="2.40.440.10">
    <property type="entry name" value="L,D-transpeptidase catalytic domain-like"/>
    <property type="match status" value="1"/>
</dbReference>
<comment type="caution">
    <text evidence="10">The sequence shown here is derived from an EMBL/GenBank/DDBJ whole genome shotgun (WGS) entry which is preliminary data.</text>
</comment>
<evidence type="ECO:0000256" key="8">
    <source>
        <dbReference type="SAM" id="SignalP"/>
    </source>
</evidence>
<dbReference type="RefSeq" id="WP_021690877.1">
    <property type="nucleotide sequence ID" value="NZ_BASZ01000007.1"/>
</dbReference>
<dbReference type="PROSITE" id="PS52029">
    <property type="entry name" value="LD_TPASE"/>
    <property type="match status" value="1"/>
</dbReference>
<comment type="similarity">
    <text evidence="2">Belongs to the YkuD family.</text>
</comment>
<evidence type="ECO:0000256" key="2">
    <source>
        <dbReference type="ARBA" id="ARBA00005992"/>
    </source>
</evidence>
<evidence type="ECO:0000256" key="6">
    <source>
        <dbReference type="ARBA" id="ARBA00023316"/>
    </source>
</evidence>
<dbReference type="GO" id="GO:0016740">
    <property type="term" value="F:transferase activity"/>
    <property type="evidence" value="ECO:0007669"/>
    <property type="project" value="UniProtKB-KW"/>
</dbReference>
<evidence type="ECO:0000256" key="4">
    <source>
        <dbReference type="ARBA" id="ARBA00022960"/>
    </source>
</evidence>
<organism evidence="10 11">
    <name type="scientific">Caenibius tardaugens NBRC 16725</name>
    <dbReference type="NCBI Taxonomy" id="1219035"/>
    <lineage>
        <taxon>Bacteria</taxon>
        <taxon>Pseudomonadati</taxon>
        <taxon>Pseudomonadota</taxon>
        <taxon>Alphaproteobacteria</taxon>
        <taxon>Sphingomonadales</taxon>
        <taxon>Erythrobacteraceae</taxon>
        <taxon>Caenibius</taxon>
    </lineage>
</organism>
<evidence type="ECO:0000256" key="3">
    <source>
        <dbReference type="ARBA" id="ARBA00022679"/>
    </source>
</evidence>
<dbReference type="Proteomes" id="UP000016568">
    <property type="component" value="Unassembled WGS sequence"/>
</dbReference>
<keyword evidence="5 7" id="KW-0573">Peptidoglycan synthesis</keyword>
<feature type="active site" description="Proton donor/acceptor" evidence="7">
    <location>
        <position position="355"/>
    </location>
</feature>
<keyword evidence="4 7" id="KW-0133">Cell shape</keyword>
<evidence type="ECO:0000313" key="10">
    <source>
        <dbReference type="EMBL" id="GAD50059.1"/>
    </source>
</evidence>
<reference evidence="10 11" key="1">
    <citation type="submission" date="2013-09" db="EMBL/GenBank/DDBJ databases">
        <title>Whole genome shotgun sequence of Novosphingobium tardaugens NBRC 16725.</title>
        <authorList>
            <person name="Isaki S."/>
            <person name="Hosoyama A."/>
            <person name="Tsuchikane K."/>
            <person name="Katsumata H."/>
            <person name="Ando Y."/>
            <person name="Yamazaki S."/>
            <person name="Fujita N."/>
        </authorList>
    </citation>
    <scope>NUCLEOTIDE SEQUENCE [LARGE SCALE GENOMIC DNA]</scope>
    <source>
        <strain evidence="10 11">NBRC 16725</strain>
    </source>
</reference>
<dbReference type="GO" id="GO:0071555">
    <property type="term" value="P:cell wall organization"/>
    <property type="evidence" value="ECO:0007669"/>
    <property type="project" value="UniProtKB-UniRule"/>
</dbReference>
<gene>
    <name evidence="10" type="ORF">NT2_07_00590</name>
</gene>
<feature type="chain" id="PRO_5030177835" description="L,D-TPase catalytic domain-containing protein" evidence="8">
    <location>
        <begin position="28"/>
        <end position="440"/>
    </location>
</feature>
<dbReference type="PANTHER" id="PTHR41533:SF1">
    <property type="entry name" value="L,D-TRANSPEPTIDASE YCBB-RELATED"/>
    <property type="match status" value="1"/>
</dbReference>
<accession>U2ZXE4</accession>
<dbReference type="AlphaFoldDB" id="U2ZXE4"/>
<keyword evidence="6 7" id="KW-0961">Cell wall biogenesis/degradation</keyword>
<dbReference type="eggNOG" id="COG2989">
    <property type="taxonomic scope" value="Bacteria"/>
</dbReference>
<dbReference type="InterPro" id="IPR045380">
    <property type="entry name" value="LD_TPept_scaffold_dom"/>
</dbReference>
<keyword evidence="8" id="KW-0732">Signal</keyword>
<dbReference type="GO" id="GO:0008360">
    <property type="term" value="P:regulation of cell shape"/>
    <property type="evidence" value="ECO:0007669"/>
    <property type="project" value="UniProtKB-UniRule"/>
</dbReference>
<dbReference type="KEGG" id="ntd:EGO55_06475"/>
<dbReference type="OrthoDB" id="9778545at2"/>
<dbReference type="Pfam" id="PF20142">
    <property type="entry name" value="Scaffold"/>
    <property type="match status" value="1"/>
</dbReference>
<dbReference type="EMBL" id="BASZ01000007">
    <property type="protein sequence ID" value="GAD50059.1"/>
    <property type="molecule type" value="Genomic_DNA"/>
</dbReference>
<dbReference type="GO" id="GO:0004180">
    <property type="term" value="F:carboxypeptidase activity"/>
    <property type="evidence" value="ECO:0007669"/>
    <property type="project" value="UniProtKB-ARBA"/>
</dbReference>
<comment type="pathway">
    <text evidence="1 7">Cell wall biogenesis; peptidoglycan biosynthesis.</text>
</comment>
<dbReference type="InterPro" id="IPR052905">
    <property type="entry name" value="LD-transpeptidase_YkuD-like"/>
</dbReference>
<evidence type="ECO:0000259" key="9">
    <source>
        <dbReference type="PROSITE" id="PS52029"/>
    </source>
</evidence>